<feature type="region of interest" description="Disordered" evidence="1">
    <location>
        <begin position="21"/>
        <end position="67"/>
    </location>
</feature>
<keyword evidence="3" id="KW-1185">Reference proteome</keyword>
<evidence type="ECO:0000256" key="1">
    <source>
        <dbReference type="SAM" id="MobiDB-lite"/>
    </source>
</evidence>
<sequence length="141" mass="16038">MEEQLAKQEVCVLESDDKYSYETISNPLRPRTKGQKQRAANSNLNNESINADSSEGVEEQDQTTDEHIQDIQEQGQEMNVDMTTNINKGMVQSTTQGIISGLIFFYTLQLMHKNGSLDKKKCTYICRNCGKDGYHRPRCPN</sequence>
<dbReference type="AlphaFoldDB" id="A0A8H4AAE7"/>
<dbReference type="EMBL" id="WTPW01000997">
    <property type="protein sequence ID" value="KAF0463801.1"/>
    <property type="molecule type" value="Genomic_DNA"/>
</dbReference>
<reference evidence="2 3" key="1">
    <citation type="journal article" date="2019" name="Environ. Microbiol.">
        <title>At the nexus of three kingdoms: the genome of the mycorrhizal fungus Gigaspora margarita provides insights into plant, endobacterial and fungal interactions.</title>
        <authorList>
            <person name="Venice F."/>
            <person name="Ghignone S."/>
            <person name="Salvioli di Fossalunga A."/>
            <person name="Amselem J."/>
            <person name="Novero M."/>
            <person name="Xianan X."/>
            <person name="Sedzielewska Toro K."/>
            <person name="Morin E."/>
            <person name="Lipzen A."/>
            <person name="Grigoriev I.V."/>
            <person name="Henrissat B."/>
            <person name="Martin F.M."/>
            <person name="Bonfante P."/>
        </authorList>
    </citation>
    <scope>NUCLEOTIDE SEQUENCE [LARGE SCALE GENOMIC DNA]</scope>
    <source>
        <strain evidence="2 3">BEG34</strain>
    </source>
</reference>
<accession>A0A8H4AAE7</accession>
<dbReference type="OrthoDB" id="2455284at2759"/>
<protein>
    <recommendedName>
        <fullName evidence="4">CCHC-type domain-containing protein</fullName>
    </recommendedName>
</protein>
<evidence type="ECO:0008006" key="4">
    <source>
        <dbReference type="Google" id="ProtNLM"/>
    </source>
</evidence>
<evidence type="ECO:0000313" key="2">
    <source>
        <dbReference type="EMBL" id="KAF0463801.1"/>
    </source>
</evidence>
<proteinExistence type="predicted"/>
<name>A0A8H4AAE7_GIGMA</name>
<organism evidence="2 3">
    <name type="scientific">Gigaspora margarita</name>
    <dbReference type="NCBI Taxonomy" id="4874"/>
    <lineage>
        <taxon>Eukaryota</taxon>
        <taxon>Fungi</taxon>
        <taxon>Fungi incertae sedis</taxon>
        <taxon>Mucoromycota</taxon>
        <taxon>Glomeromycotina</taxon>
        <taxon>Glomeromycetes</taxon>
        <taxon>Diversisporales</taxon>
        <taxon>Gigasporaceae</taxon>
        <taxon>Gigaspora</taxon>
    </lineage>
</organism>
<feature type="compositionally biased region" description="Polar residues" evidence="1">
    <location>
        <begin position="38"/>
        <end position="53"/>
    </location>
</feature>
<comment type="caution">
    <text evidence="2">The sequence shown here is derived from an EMBL/GenBank/DDBJ whole genome shotgun (WGS) entry which is preliminary data.</text>
</comment>
<dbReference type="Proteomes" id="UP000439903">
    <property type="component" value="Unassembled WGS sequence"/>
</dbReference>
<gene>
    <name evidence="2" type="ORF">F8M41_026567</name>
</gene>
<evidence type="ECO:0000313" key="3">
    <source>
        <dbReference type="Proteomes" id="UP000439903"/>
    </source>
</evidence>